<keyword evidence="2" id="KW-0732">Signal</keyword>
<dbReference type="GO" id="GO:0061504">
    <property type="term" value="P:cyclic threonylcarbamoyladenosine biosynthetic process"/>
    <property type="evidence" value="ECO:0007669"/>
    <property type="project" value="TreeGrafter"/>
</dbReference>
<dbReference type="eggNOG" id="KOG2018">
    <property type="taxonomic scope" value="Eukaryota"/>
</dbReference>
<evidence type="ECO:0000256" key="2">
    <source>
        <dbReference type="SAM" id="SignalP"/>
    </source>
</evidence>
<dbReference type="PANTHER" id="PTHR43267:SF2">
    <property type="entry name" value="TRNA THREONYLCARBAMOYLADENOSINE DEHYDRATASE 1-RELATED"/>
    <property type="match status" value="1"/>
</dbReference>
<feature type="domain" description="THIF-type NAD/FAD binding fold" evidence="3">
    <location>
        <begin position="92"/>
        <end position="334"/>
    </location>
</feature>
<dbReference type="InterPro" id="IPR035985">
    <property type="entry name" value="Ubiquitin-activating_enz"/>
</dbReference>
<dbReference type="GO" id="GO:0061503">
    <property type="term" value="F:tRNA threonylcarbamoyladenosine dehydratase"/>
    <property type="evidence" value="ECO:0007669"/>
    <property type="project" value="TreeGrafter"/>
</dbReference>
<evidence type="ECO:0000256" key="1">
    <source>
        <dbReference type="SAM" id="MobiDB-lite"/>
    </source>
</evidence>
<dbReference type="SUPFAM" id="SSF69572">
    <property type="entry name" value="Activating enzymes of the ubiquitin-like proteins"/>
    <property type="match status" value="1"/>
</dbReference>
<evidence type="ECO:0000259" key="3">
    <source>
        <dbReference type="Pfam" id="PF00899"/>
    </source>
</evidence>
<dbReference type="AlphaFoldDB" id="D7G225"/>
<dbReference type="EMBL" id="FN648666">
    <property type="protein sequence ID" value="CBJ33328.1"/>
    <property type="molecule type" value="Genomic_DNA"/>
</dbReference>
<feature type="region of interest" description="Disordered" evidence="1">
    <location>
        <begin position="32"/>
        <end position="51"/>
    </location>
</feature>
<proteinExistence type="predicted"/>
<keyword evidence="5" id="KW-1185">Reference proteome</keyword>
<dbReference type="EMBL" id="FN649748">
    <property type="protein sequence ID" value="CBJ33328.1"/>
    <property type="molecule type" value="Genomic_DNA"/>
</dbReference>
<gene>
    <name evidence="4" type="ORF">Esi_0462_0001</name>
</gene>
<dbReference type="InterPro" id="IPR045886">
    <property type="entry name" value="ThiF/MoeB/HesA"/>
</dbReference>
<dbReference type="Pfam" id="PF00899">
    <property type="entry name" value="ThiF"/>
    <property type="match status" value="1"/>
</dbReference>
<evidence type="ECO:0000313" key="4">
    <source>
        <dbReference type="EMBL" id="CBJ33328.1"/>
    </source>
</evidence>
<feature type="signal peptide" evidence="2">
    <location>
        <begin position="1"/>
        <end position="29"/>
    </location>
</feature>
<evidence type="ECO:0000313" key="5">
    <source>
        <dbReference type="Proteomes" id="UP000002630"/>
    </source>
</evidence>
<dbReference type="GO" id="GO:0008641">
    <property type="term" value="F:ubiquitin-like modifier activating enzyme activity"/>
    <property type="evidence" value="ECO:0007669"/>
    <property type="project" value="InterPro"/>
</dbReference>
<accession>D7G225</accession>
<dbReference type="Gene3D" id="3.40.50.720">
    <property type="entry name" value="NAD(P)-binding Rossmann-like Domain"/>
    <property type="match status" value="1"/>
</dbReference>
<dbReference type="Proteomes" id="UP000002630">
    <property type="component" value="Linkage Group LG23"/>
</dbReference>
<dbReference type="STRING" id="2880.D7G225"/>
<dbReference type="InterPro" id="IPR000594">
    <property type="entry name" value="ThiF_NAD_FAD-bd"/>
</dbReference>
<dbReference type="InParanoid" id="D7G225"/>
<sequence>MPAVHGAGERLALFAGGALALALVQLLQARREGGAPANEDHGTRGPHTPHPRTFLEKLLGASDRTSSIEATPTVPREIPPELEEELFSRNRFFFKEGFDAIRGALVIVVGLGGVGSHAAHMLVRSGVKRLRVIDFDQVSLSSLNRHAVATWADVGLPKALVLKDRLHAIIPNAEIDARVGMFRKEDADPLLDISDAGVLPEECFVLDCIDDLATKAELIAQCSKKGLRVLSSMGAGLKSDPTRLHIAKLADCCKDRLAMRLRAQLKKAHSLDPDTVECVYSSEEQVTEMLPLSKEQEKNPGDFGVVDNFRVRVLPVLGTTPAIFGQTMACWVLCEIGRKPFSPLVVCHMSSKLRHKMLQRLRSREKRVHGADWPDIDESVLEYIVNQMWRGRCPVTGRRALGSNILELSRWDRSEDGPGCVPSNLVLLAVDVANKLDEDGAGCVSAAAREKIEATLASQRALDW</sequence>
<dbReference type="PANTHER" id="PTHR43267">
    <property type="entry name" value="TRNA THREONYLCARBAMOYLADENOSINE DEHYDRATASE"/>
    <property type="match status" value="1"/>
</dbReference>
<name>D7G225_ECTSI</name>
<feature type="compositionally biased region" description="Basic and acidic residues" evidence="1">
    <location>
        <begin position="32"/>
        <end position="43"/>
    </location>
</feature>
<reference evidence="4 5" key="1">
    <citation type="journal article" date="2010" name="Nature">
        <title>The Ectocarpus genome and the independent evolution of multicellularity in brown algae.</title>
        <authorList>
            <person name="Cock J.M."/>
            <person name="Sterck L."/>
            <person name="Rouze P."/>
            <person name="Scornet D."/>
            <person name="Allen A.E."/>
            <person name="Amoutzias G."/>
            <person name="Anthouard V."/>
            <person name="Artiguenave F."/>
            <person name="Aury J.M."/>
            <person name="Badger J.H."/>
            <person name="Beszteri B."/>
            <person name="Billiau K."/>
            <person name="Bonnet E."/>
            <person name="Bothwell J.H."/>
            <person name="Bowler C."/>
            <person name="Boyen C."/>
            <person name="Brownlee C."/>
            <person name="Carrano C.J."/>
            <person name="Charrier B."/>
            <person name="Cho G.Y."/>
            <person name="Coelho S.M."/>
            <person name="Collen J."/>
            <person name="Corre E."/>
            <person name="Da Silva C."/>
            <person name="Delage L."/>
            <person name="Delaroque N."/>
            <person name="Dittami S.M."/>
            <person name="Doulbeau S."/>
            <person name="Elias M."/>
            <person name="Farnham G."/>
            <person name="Gachon C.M."/>
            <person name="Gschloessl B."/>
            <person name="Heesch S."/>
            <person name="Jabbari K."/>
            <person name="Jubin C."/>
            <person name="Kawai H."/>
            <person name="Kimura K."/>
            <person name="Kloareg B."/>
            <person name="Kupper F.C."/>
            <person name="Lang D."/>
            <person name="Le Bail A."/>
            <person name="Leblanc C."/>
            <person name="Lerouge P."/>
            <person name="Lohr M."/>
            <person name="Lopez P.J."/>
            <person name="Martens C."/>
            <person name="Maumus F."/>
            <person name="Michel G."/>
            <person name="Miranda-Saavedra D."/>
            <person name="Morales J."/>
            <person name="Moreau H."/>
            <person name="Motomura T."/>
            <person name="Nagasato C."/>
            <person name="Napoli C.A."/>
            <person name="Nelson D.R."/>
            <person name="Nyvall-Collen P."/>
            <person name="Peters A.F."/>
            <person name="Pommier C."/>
            <person name="Potin P."/>
            <person name="Poulain J."/>
            <person name="Quesneville H."/>
            <person name="Read B."/>
            <person name="Rensing S.A."/>
            <person name="Ritter A."/>
            <person name="Rousvoal S."/>
            <person name="Samanta M."/>
            <person name="Samson G."/>
            <person name="Schroeder D.C."/>
            <person name="Segurens B."/>
            <person name="Strittmatter M."/>
            <person name="Tonon T."/>
            <person name="Tregear J.W."/>
            <person name="Valentin K."/>
            <person name="von Dassow P."/>
            <person name="Yamagishi T."/>
            <person name="Van de Peer Y."/>
            <person name="Wincker P."/>
        </authorList>
    </citation>
    <scope>NUCLEOTIDE SEQUENCE [LARGE SCALE GENOMIC DNA]</scope>
    <source>
        <strain evidence="5">Ec32 / CCAP1310/4</strain>
    </source>
</reference>
<feature type="chain" id="PRO_5003096078" description="THIF-type NAD/FAD binding fold domain-containing protein" evidence="2">
    <location>
        <begin position="30"/>
        <end position="464"/>
    </location>
</feature>
<organism evidence="4 5">
    <name type="scientific">Ectocarpus siliculosus</name>
    <name type="common">Brown alga</name>
    <name type="synonym">Conferva siliculosa</name>
    <dbReference type="NCBI Taxonomy" id="2880"/>
    <lineage>
        <taxon>Eukaryota</taxon>
        <taxon>Sar</taxon>
        <taxon>Stramenopiles</taxon>
        <taxon>Ochrophyta</taxon>
        <taxon>PX clade</taxon>
        <taxon>Phaeophyceae</taxon>
        <taxon>Ectocarpales</taxon>
        <taxon>Ectocarpaceae</taxon>
        <taxon>Ectocarpus</taxon>
    </lineage>
</organism>
<protein>
    <recommendedName>
        <fullName evidence="3">THIF-type NAD/FAD binding fold domain-containing protein</fullName>
    </recommendedName>
</protein>
<dbReference type="OMA" id="GSWVVTM"/>
<dbReference type="OrthoDB" id="10265862at2759"/>